<evidence type="ECO:0000256" key="1">
    <source>
        <dbReference type="SAM" id="MobiDB-lite"/>
    </source>
</evidence>
<dbReference type="InParanoid" id="W5MHU4"/>
<dbReference type="Bgee" id="ENSLOCG00000006586">
    <property type="expression patterns" value="Expressed in muscle tissue and 4 other cell types or tissues"/>
</dbReference>
<protein>
    <recommendedName>
        <fullName evidence="2">CIROZ beta domain-containing protein</fullName>
    </recommendedName>
</protein>
<dbReference type="PANTHER" id="PTHR38653">
    <property type="entry name" value="GENE 572-RELATED"/>
    <property type="match status" value="1"/>
</dbReference>
<feature type="compositionally biased region" description="Polar residues" evidence="1">
    <location>
        <begin position="519"/>
        <end position="545"/>
    </location>
</feature>
<sequence>MDSVEVMGRAIDVLPLWLVSGYYAYSMEANCPNVSSSPVDETVLHISKRRMGLIKRAGYDRESLNLLSVIVKQTDVYSVSENHDFLQLTVPTDHILQRKSCTSSASESLLQLFFRVDVILTFREMPYRVYWSMENVFPCSEFPAVDPSPAGSVGLGSSAATPSDAFPTEPFASWPFPTADRAPADSGQPTGNAGARQPVPGTASLAPRVQAGMGVDPEGTGTNPTAAPAWTSLSVPVPFEGPSSTSVRDGARPLASSLSQVTTVGDTVTPAGAEGSLSRLYPAPQPESPSPESSPAPFVSPSLPTSASPAQAAGGGSSAGPLPSATATSTSGQETGLQGMLGKAFTPTASAQVSGGPQEDTRGSGWRAAPPTGGPENDKALSKGPPPPRGIPGTAAEEREGVHVGKLPEARGVGLIDHPELASSASFLGAEDETGEDSSRVTAHTALASSAAYSHALQGAPDAPTTAVEPSLLRQPAAEKAPVGRTPPGPPSDHTAADASADSKQMQASGPLPGAPRGQISSNLPAPTSAENMSEFNMSAHRTASHSMTLDELRLFPDSPAVLLENHTRSALDGSLLPQSVTAGVSQEGRLGLASNASLESWD</sequence>
<dbReference type="eggNOG" id="ENOG502S0MU">
    <property type="taxonomic scope" value="Eukaryota"/>
</dbReference>
<dbReference type="HOGENOM" id="CLU_452650_0_0_1"/>
<feature type="compositionally biased region" description="Low complexity" evidence="1">
    <location>
        <begin position="319"/>
        <end position="332"/>
    </location>
</feature>
<reference evidence="3" key="3">
    <citation type="submission" date="2025-09" db="UniProtKB">
        <authorList>
            <consortium name="Ensembl"/>
        </authorList>
    </citation>
    <scope>IDENTIFICATION</scope>
</reference>
<feature type="compositionally biased region" description="Polar residues" evidence="1">
    <location>
        <begin position="257"/>
        <end position="266"/>
    </location>
</feature>
<dbReference type="InterPro" id="IPR049521">
    <property type="entry name" value="CIROZ_b"/>
</dbReference>
<feature type="region of interest" description="Disordered" evidence="1">
    <location>
        <begin position="257"/>
        <end position="418"/>
    </location>
</feature>
<reference evidence="3" key="2">
    <citation type="submission" date="2025-08" db="UniProtKB">
        <authorList>
            <consortium name="Ensembl"/>
        </authorList>
    </citation>
    <scope>IDENTIFICATION</scope>
</reference>
<dbReference type="EMBL" id="AHAT01009822">
    <property type="status" value="NOT_ANNOTATED_CDS"/>
    <property type="molecule type" value="Genomic_DNA"/>
</dbReference>
<keyword evidence="4" id="KW-1185">Reference proteome</keyword>
<dbReference type="Ensembl" id="ENSLOCT00000007963.1">
    <property type="protein sequence ID" value="ENSLOCP00000007953.1"/>
    <property type="gene ID" value="ENSLOCG00000006586.1"/>
</dbReference>
<evidence type="ECO:0000259" key="2">
    <source>
        <dbReference type="Pfam" id="PF15094"/>
    </source>
</evidence>
<feature type="compositionally biased region" description="Low complexity" evidence="1">
    <location>
        <begin position="295"/>
        <end position="312"/>
    </location>
</feature>
<name>W5MHU4_LEPOC</name>
<organism evidence="3 4">
    <name type="scientific">Lepisosteus oculatus</name>
    <name type="common">Spotted gar</name>
    <dbReference type="NCBI Taxonomy" id="7918"/>
    <lineage>
        <taxon>Eukaryota</taxon>
        <taxon>Metazoa</taxon>
        <taxon>Chordata</taxon>
        <taxon>Craniata</taxon>
        <taxon>Vertebrata</taxon>
        <taxon>Euteleostomi</taxon>
        <taxon>Actinopterygii</taxon>
        <taxon>Neopterygii</taxon>
        <taxon>Holostei</taxon>
        <taxon>Semionotiformes</taxon>
        <taxon>Lepisosteidae</taxon>
        <taxon>Lepisosteus</taxon>
    </lineage>
</organism>
<feature type="compositionally biased region" description="Basic and acidic residues" evidence="1">
    <location>
        <begin position="396"/>
        <end position="409"/>
    </location>
</feature>
<feature type="region of interest" description="Disordered" evidence="1">
    <location>
        <begin position="424"/>
        <end position="443"/>
    </location>
</feature>
<dbReference type="Pfam" id="PF15094">
    <property type="entry name" value="DUF4556"/>
    <property type="match status" value="1"/>
</dbReference>
<dbReference type="AlphaFoldDB" id="W5MHU4"/>
<dbReference type="Proteomes" id="UP000018468">
    <property type="component" value="Linkage group LG25"/>
</dbReference>
<evidence type="ECO:0000313" key="3">
    <source>
        <dbReference type="Ensembl" id="ENSLOCP00000007953.1"/>
    </source>
</evidence>
<evidence type="ECO:0000313" key="4">
    <source>
        <dbReference type="Proteomes" id="UP000018468"/>
    </source>
</evidence>
<reference evidence="4" key="1">
    <citation type="submission" date="2011-12" db="EMBL/GenBank/DDBJ databases">
        <title>The Draft Genome of Lepisosteus oculatus.</title>
        <authorList>
            <consortium name="The Broad Institute Genome Assembly &amp; Analysis Group"/>
            <consortium name="Computational R&amp;D Group"/>
            <consortium name="and Sequencing Platform"/>
            <person name="Di Palma F."/>
            <person name="Alfoldi J."/>
            <person name="Johnson J."/>
            <person name="Berlin A."/>
            <person name="Gnerre S."/>
            <person name="Jaffe D."/>
            <person name="MacCallum I."/>
            <person name="Young S."/>
            <person name="Walker B.J."/>
            <person name="Lander E.S."/>
            <person name="Lindblad-Toh K."/>
        </authorList>
    </citation>
    <scope>NUCLEOTIDE SEQUENCE [LARGE SCALE GENOMIC DNA]</scope>
</reference>
<feature type="domain" description="CIROZ beta" evidence="2">
    <location>
        <begin position="36"/>
        <end position="139"/>
    </location>
</feature>
<feature type="region of interest" description="Disordered" evidence="1">
    <location>
        <begin position="454"/>
        <end position="545"/>
    </location>
</feature>
<dbReference type="GeneTree" id="ENSGT00390000003592"/>
<proteinExistence type="predicted"/>
<feature type="region of interest" description="Disordered" evidence="1">
    <location>
        <begin position="583"/>
        <end position="603"/>
    </location>
</feature>
<dbReference type="PANTHER" id="PTHR38653:SF1">
    <property type="entry name" value="GENE 572-RELATED"/>
    <property type="match status" value="1"/>
</dbReference>
<dbReference type="InterPro" id="IPR027956">
    <property type="entry name" value="CIROZ"/>
</dbReference>
<feature type="region of interest" description="Disordered" evidence="1">
    <location>
        <begin position="151"/>
        <end position="234"/>
    </location>
</feature>
<feature type="compositionally biased region" description="Pro residues" evidence="1">
    <location>
        <begin position="283"/>
        <end position="294"/>
    </location>
</feature>
<accession>W5MHU4</accession>